<evidence type="ECO:0000313" key="2">
    <source>
        <dbReference type="EMBL" id="PCD77417.1"/>
    </source>
</evidence>
<feature type="transmembrane region" description="Helical" evidence="1">
    <location>
        <begin position="32"/>
        <end position="54"/>
    </location>
</feature>
<dbReference type="AlphaFoldDB" id="A0A2A4CSF5"/>
<evidence type="ECO:0008006" key="4">
    <source>
        <dbReference type="Google" id="ProtNLM"/>
    </source>
</evidence>
<gene>
    <name evidence="2" type="ORF">CLN94_02580</name>
</gene>
<feature type="transmembrane region" description="Helical" evidence="1">
    <location>
        <begin position="92"/>
        <end position="113"/>
    </location>
</feature>
<dbReference type="RefSeq" id="WP_096430844.1">
    <property type="nucleotide sequence ID" value="NZ_NTJD01000002.1"/>
</dbReference>
<sequence length="603" mass="64605">MSRTHWYHVIFGAMAGLGLWAVFELARQGEDLWYWPGLAVFALSFGAAALAMLGEFGPRRALLAGGAIALVAAGLVQWQAQGFVPSVQVFETGHVLLAALILSTLPIPFAMTLMRFGSAGWHDYPDLFMDTWNVVVRFASASLFASVSMGVLFLLSELLHFVGVDLLRDLLREEAVVMAVGGAACGLGLAVVYEFSEMISPVLVLRLLRLLAPVVLLVVVIFVVAFLLQGATFTLGGLSASEVLITTALGAIALVSIALDQDDAEAVQSRFMRSVARALAGMVPVLAALLVLVYWRRVSAEGWTPTLVVGVAAVAVICGYGLAYGASALRAGGWMERIRRANIVMALGIVGLAALWLTPLIEPEQIAVRSQIARYQADTVKVVDLPLAEMRFDWGPEGQAGLAQLREMAAEDTELAALLTELDAANSSWEFYDAERRMTAMFSGSREEWLAAIERVPAGDIPQPLLDTILRDVMGNAIKPADCRGEGNRDISGCLLLRADLVPSRPGDEALVVIGRDRSVQYGNTTLLALAASGEWISVTGVAFVRNGADAPLTGRALLEAIRAGDFAIEPATIQQLRIGDSAIVINEGGVEQRIDTYSVRPF</sequence>
<organism evidence="2 3">
    <name type="scientific">Pseudothioclava arenosa</name>
    <dbReference type="NCBI Taxonomy" id="1795308"/>
    <lineage>
        <taxon>Bacteria</taxon>
        <taxon>Pseudomonadati</taxon>
        <taxon>Pseudomonadota</taxon>
        <taxon>Alphaproteobacteria</taxon>
        <taxon>Rhodobacterales</taxon>
        <taxon>Paracoccaceae</taxon>
        <taxon>Pseudothioclava</taxon>
    </lineage>
</organism>
<reference evidence="2 3" key="1">
    <citation type="submission" date="2017-09" db="EMBL/GenBank/DDBJ databases">
        <title>A multilocus sequence analysis scheme for characterization of bacteria in the genus Thioclava.</title>
        <authorList>
            <person name="Liu Y."/>
            <person name="Shao Z."/>
        </authorList>
    </citation>
    <scope>NUCLEOTIDE SEQUENCE [LARGE SCALE GENOMIC DNA]</scope>
    <source>
        <strain evidence="2 3">CAU 1312</strain>
    </source>
</reference>
<feature type="transmembrane region" description="Helical" evidence="1">
    <location>
        <begin position="61"/>
        <end position="80"/>
    </location>
</feature>
<dbReference type="OrthoDB" id="7402611at2"/>
<feature type="transmembrane region" description="Helical" evidence="1">
    <location>
        <begin position="307"/>
        <end position="329"/>
    </location>
</feature>
<comment type="caution">
    <text evidence="2">The sequence shown here is derived from an EMBL/GenBank/DDBJ whole genome shotgun (WGS) entry which is preliminary data.</text>
</comment>
<feature type="transmembrane region" description="Helical" evidence="1">
    <location>
        <begin position="341"/>
        <end position="361"/>
    </location>
</feature>
<feature type="transmembrane region" description="Helical" evidence="1">
    <location>
        <begin position="240"/>
        <end position="259"/>
    </location>
</feature>
<feature type="transmembrane region" description="Helical" evidence="1">
    <location>
        <begin position="134"/>
        <end position="155"/>
    </location>
</feature>
<feature type="transmembrane region" description="Helical" evidence="1">
    <location>
        <begin position="271"/>
        <end position="295"/>
    </location>
</feature>
<feature type="transmembrane region" description="Helical" evidence="1">
    <location>
        <begin position="7"/>
        <end position="26"/>
    </location>
</feature>
<keyword evidence="1" id="KW-1133">Transmembrane helix</keyword>
<accession>A0A2A4CSF5</accession>
<feature type="transmembrane region" description="Helical" evidence="1">
    <location>
        <begin position="175"/>
        <end position="195"/>
    </location>
</feature>
<dbReference type="EMBL" id="NTJD01000002">
    <property type="protein sequence ID" value="PCD77417.1"/>
    <property type="molecule type" value="Genomic_DNA"/>
</dbReference>
<proteinExistence type="predicted"/>
<name>A0A2A4CSF5_9RHOB</name>
<keyword evidence="1" id="KW-0812">Transmembrane</keyword>
<keyword evidence="1" id="KW-0472">Membrane</keyword>
<evidence type="ECO:0000256" key="1">
    <source>
        <dbReference type="SAM" id="Phobius"/>
    </source>
</evidence>
<feature type="transmembrane region" description="Helical" evidence="1">
    <location>
        <begin position="207"/>
        <end position="228"/>
    </location>
</feature>
<dbReference type="Proteomes" id="UP000243507">
    <property type="component" value="Unassembled WGS sequence"/>
</dbReference>
<protein>
    <recommendedName>
        <fullName evidence="4">DUF4153 domain-containing protein</fullName>
    </recommendedName>
</protein>
<evidence type="ECO:0000313" key="3">
    <source>
        <dbReference type="Proteomes" id="UP000243507"/>
    </source>
</evidence>
<keyword evidence="3" id="KW-1185">Reference proteome</keyword>